<evidence type="ECO:0000313" key="1">
    <source>
        <dbReference type="EMBL" id="PYE38511.1"/>
    </source>
</evidence>
<dbReference type="RefSeq" id="WP_110923659.1">
    <property type="nucleotide sequence ID" value="NZ_QJSU01000007.1"/>
</dbReference>
<reference evidence="1 2" key="1">
    <citation type="submission" date="2018-06" db="EMBL/GenBank/DDBJ databases">
        <title>Genomic Encyclopedia of Type Strains, Phase III (KMG-III): the genomes of soil and plant-associated and newly described type strains.</title>
        <authorList>
            <person name="Whitman W."/>
        </authorList>
    </citation>
    <scope>NUCLEOTIDE SEQUENCE [LARGE SCALE GENOMIC DNA]</scope>
    <source>
        <strain evidence="1 2">CECT 5889</strain>
    </source>
</reference>
<keyword evidence="2" id="KW-1185">Reference proteome</keyword>
<dbReference type="Proteomes" id="UP000247746">
    <property type="component" value="Unassembled WGS sequence"/>
</dbReference>
<proteinExistence type="predicted"/>
<accession>A0A2V4UYB7</accession>
<sequence>MEQQWFNREVVEELYREHNKYNMIFQSIYHSSGRDIEISRYNGISFSASELRLIFKLQQVSFAIREERSAHSLLEGFKELTEAVNDPEVLIVECNYFFIQAYISFIHHEINNIFDGELLDPRIEESFIALAKFSIDLAEFYGGQSTGYKHTQRTVDYQYEYIEKQKDNLYGLLYSLGELSNVSSRDELIIEIVRPIKEKYYQMDALDNEDTFSNLYEYFGYLNYHGSDHLLSQIAFDELWDDIQCEIDCLALPDLVLLLGDDIHDIVDDGDMEEIDDWSDLNKVIAESTEFNRLKSEIRTEFFKDVPEYFPE</sequence>
<dbReference type="AlphaFoldDB" id="A0A2V4UYB7"/>
<name>A0A2V4UYB7_9GAMM</name>
<dbReference type="OrthoDB" id="1552279at1236"/>
<protein>
    <submittedName>
        <fullName evidence="1">Uncharacterized protein</fullName>
    </submittedName>
</protein>
<comment type="caution">
    <text evidence="1">The sequence shown here is derived from an EMBL/GenBank/DDBJ whole genome shotgun (WGS) entry which is preliminary data.</text>
</comment>
<evidence type="ECO:0000313" key="2">
    <source>
        <dbReference type="Proteomes" id="UP000247746"/>
    </source>
</evidence>
<dbReference type="EMBL" id="QJSU01000007">
    <property type="protein sequence ID" value="PYE38511.1"/>
    <property type="molecule type" value="Genomic_DNA"/>
</dbReference>
<gene>
    <name evidence="1" type="ORF">DFP82_107134</name>
</gene>
<organism evidence="1 2">
    <name type="scientific">Psychrobacter fozii</name>
    <dbReference type="NCBI Taxonomy" id="198480"/>
    <lineage>
        <taxon>Bacteria</taxon>
        <taxon>Pseudomonadati</taxon>
        <taxon>Pseudomonadota</taxon>
        <taxon>Gammaproteobacteria</taxon>
        <taxon>Moraxellales</taxon>
        <taxon>Moraxellaceae</taxon>
        <taxon>Psychrobacter</taxon>
    </lineage>
</organism>